<evidence type="ECO:0000259" key="1">
    <source>
        <dbReference type="PROSITE" id="PS50943"/>
    </source>
</evidence>
<dbReference type="SMART" id="SM00530">
    <property type="entry name" value="HTH_XRE"/>
    <property type="match status" value="1"/>
</dbReference>
<feature type="domain" description="HTH cro/C1-type" evidence="1">
    <location>
        <begin position="5"/>
        <end position="59"/>
    </location>
</feature>
<accession>A0A8S5LK56</accession>
<dbReference type="CDD" id="cd00093">
    <property type="entry name" value="HTH_XRE"/>
    <property type="match status" value="1"/>
</dbReference>
<dbReference type="EMBL" id="BK015862">
    <property type="protein sequence ID" value="DAD70227.1"/>
    <property type="molecule type" value="Genomic_DNA"/>
</dbReference>
<reference evidence="2" key="1">
    <citation type="journal article" date="2021" name="Proc. Natl. Acad. Sci. U.S.A.">
        <title>A Catalog of Tens of Thousands of Viruses from Human Metagenomes Reveals Hidden Associations with Chronic Diseases.</title>
        <authorList>
            <person name="Tisza M.J."/>
            <person name="Buck C.B."/>
        </authorList>
    </citation>
    <scope>NUCLEOTIDE SEQUENCE</scope>
    <source>
        <strain evidence="2">CtXPh6</strain>
    </source>
</reference>
<dbReference type="Pfam" id="PF01381">
    <property type="entry name" value="HTH_3"/>
    <property type="match status" value="1"/>
</dbReference>
<evidence type="ECO:0000313" key="2">
    <source>
        <dbReference type="EMBL" id="DAD70227.1"/>
    </source>
</evidence>
<dbReference type="InterPro" id="IPR001387">
    <property type="entry name" value="Cro/C1-type_HTH"/>
</dbReference>
<name>A0A8S5LK56_9CAUD</name>
<dbReference type="PROSITE" id="PS50943">
    <property type="entry name" value="HTH_CROC1"/>
    <property type="match status" value="1"/>
</dbReference>
<proteinExistence type="predicted"/>
<sequence>MQITLEAARINIGYKQEEAGKLFGVHYQTLAKWEENNSRMPYEMIRKIPEIYKVPADVIFFGDKNEFIRSMRSGDVLKEER</sequence>
<dbReference type="Gene3D" id="1.10.260.40">
    <property type="entry name" value="lambda repressor-like DNA-binding domains"/>
    <property type="match status" value="1"/>
</dbReference>
<dbReference type="SUPFAM" id="SSF47413">
    <property type="entry name" value="lambda repressor-like DNA-binding domains"/>
    <property type="match status" value="1"/>
</dbReference>
<dbReference type="InterPro" id="IPR010982">
    <property type="entry name" value="Lambda_DNA-bd_dom_sf"/>
</dbReference>
<protein>
    <submittedName>
        <fullName evidence="2">Helix-turn-helix domain protein</fullName>
    </submittedName>
</protein>
<organism evidence="2">
    <name type="scientific">Siphoviridae sp. ctXPh6</name>
    <dbReference type="NCBI Taxonomy" id="2827578"/>
    <lineage>
        <taxon>Viruses</taxon>
        <taxon>Duplodnaviria</taxon>
        <taxon>Heunggongvirae</taxon>
        <taxon>Uroviricota</taxon>
        <taxon>Caudoviricetes</taxon>
    </lineage>
</organism>
<dbReference type="GO" id="GO:0003677">
    <property type="term" value="F:DNA binding"/>
    <property type="evidence" value="ECO:0007669"/>
    <property type="project" value="InterPro"/>
</dbReference>